<dbReference type="EMBL" id="CM004404">
    <property type="protein sequence ID" value="KAG8633155.1"/>
    <property type="molecule type" value="Genomic_DNA"/>
</dbReference>
<organism evidence="1 2">
    <name type="scientific">Manihot esculenta</name>
    <name type="common">Cassava</name>
    <name type="synonym">Jatropha manihot</name>
    <dbReference type="NCBI Taxonomy" id="3983"/>
    <lineage>
        <taxon>Eukaryota</taxon>
        <taxon>Viridiplantae</taxon>
        <taxon>Streptophyta</taxon>
        <taxon>Embryophyta</taxon>
        <taxon>Tracheophyta</taxon>
        <taxon>Spermatophyta</taxon>
        <taxon>Magnoliopsida</taxon>
        <taxon>eudicotyledons</taxon>
        <taxon>Gunneridae</taxon>
        <taxon>Pentapetalae</taxon>
        <taxon>rosids</taxon>
        <taxon>fabids</taxon>
        <taxon>Malpighiales</taxon>
        <taxon>Euphorbiaceae</taxon>
        <taxon>Crotonoideae</taxon>
        <taxon>Manihoteae</taxon>
        <taxon>Manihot</taxon>
    </lineage>
</organism>
<evidence type="ECO:0000313" key="1">
    <source>
        <dbReference type="EMBL" id="KAG8633155.1"/>
    </source>
</evidence>
<proteinExistence type="predicted"/>
<reference evidence="2" key="1">
    <citation type="journal article" date="2016" name="Nat. Biotechnol.">
        <title>Sequencing wild and cultivated cassava and related species reveals extensive interspecific hybridization and genetic diversity.</title>
        <authorList>
            <person name="Bredeson J.V."/>
            <person name="Lyons J.B."/>
            <person name="Prochnik S.E."/>
            <person name="Wu G.A."/>
            <person name="Ha C.M."/>
            <person name="Edsinger-Gonzales E."/>
            <person name="Grimwood J."/>
            <person name="Schmutz J."/>
            <person name="Rabbi I.Y."/>
            <person name="Egesi C."/>
            <person name="Nauluvula P."/>
            <person name="Lebot V."/>
            <person name="Ndunguru J."/>
            <person name="Mkamilo G."/>
            <person name="Bart R.S."/>
            <person name="Setter T.L."/>
            <person name="Gleadow R.M."/>
            <person name="Kulakow P."/>
            <person name="Ferguson M.E."/>
            <person name="Rounsley S."/>
            <person name="Rokhsar D.S."/>
        </authorList>
    </citation>
    <scope>NUCLEOTIDE SEQUENCE [LARGE SCALE GENOMIC DNA]</scope>
    <source>
        <strain evidence="2">cv. AM560-2</strain>
    </source>
</reference>
<comment type="caution">
    <text evidence="1">The sequence shown here is derived from an EMBL/GenBank/DDBJ whole genome shotgun (WGS) entry which is preliminary data.</text>
</comment>
<accession>A0ACB7G065</accession>
<protein>
    <submittedName>
        <fullName evidence="1">Uncharacterized protein</fullName>
    </submittedName>
</protein>
<sequence length="86" mass="9378">MDMKGKKTEVGGSQGAGPLIIIVSIIVISWILGLDIIGINAYYLSTSFVGWLLNNNSISFGQMLPYCLPALGFIVMGRRPLLFIIF</sequence>
<name>A0ACB7G065_MANES</name>
<evidence type="ECO:0000313" key="2">
    <source>
        <dbReference type="Proteomes" id="UP000091857"/>
    </source>
</evidence>
<dbReference type="Proteomes" id="UP000091857">
    <property type="component" value="Chromosome 18"/>
</dbReference>
<keyword evidence="2" id="KW-1185">Reference proteome</keyword>
<gene>
    <name evidence="1" type="ORF">MANES_18G080250v8</name>
</gene>